<dbReference type="SMART" id="SM00775">
    <property type="entry name" value="LNS2"/>
    <property type="match status" value="1"/>
</dbReference>
<proteinExistence type="inferred from homology"/>
<dbReference type="EMBL" id="JARBDR010000440">
    <property type="protein sequence ID" value="KAJ8312604.1"/>
    <property type="molecule type" value="Genomic_DNA"/>
</dbReference>
<dbReference type="Pfam" id="PF24695">
    <property type="entry name" value="PITM1-3"/>
    <property type="match status" value="1"/>
</dbReference>
<evidence type="ECO:0000259" key="5">
    <source>
        <dbReference type="PROSITE" id="PS51043"/>
    </source>
</evidence>
<sequence length="1353" mass="152149">MQTLVSLSEAIMLAAKVSVNKLIYITIQLFNFSHFQLGEGGNALTQLAICAFGPRRRLSINFLLQGYIKRERRKTNCNRPFSPKAVQIVKQLGSTSSFSSPDAAAVLYTKDSQLIIMEPSEENDKLLSITFNTSIPLNKYNIHKKSREESHGEGSGVEILVNEPYTDGPGGWFRAILPKSALRVEEEAWNAYPYTKTRYKCPFVEKFLLEVETKYVNDPGYQDNVFNLPSTEMKQRQVDSSLTTNHNLHIFWILSRIPYQEVTTKKKKIRNASNQQKLDVVLSMITGGKSTPDCHQDPSKGKSIMTSYKLCRVEFKYWGMQNKIERFIHEIGNEALVMKHEESLGMPFRESFGMPFRESLDMPFREYMPRESFGMPFRESLGMPFRIKACRLEKPPVGLRKTMLRAHRQAWCWQDEWYGLKLSDIRRLERETQLALAEKMGNLSDEGDGGEANETLIENKNSNNKNENESTKKELRIPVSKSFEQVSSTQTTSNKPLSPIGDSRRQSFTSSKKSSGGTRDISTSRIFESLEQLIESSCDEDDDDDEFFDANDYFSTQEEEGRDAGEHTSLLHRSSSMEITGRSILETSSEQASKRSDFSTLKSTFERVMRATYPGAVKQIAFRLVPCPLICSESLNVLSSLSPTLYEAQTPKPGENGGPVWTQEFVPLGAISLFSSSSPDYQEQVNKMVAKANLIYHDFLLSDEGKGFTGNVCLIADSTGALLAYDALSQVSNTLGRGSSQYDSHGSLVEQDYLQKEQARINAPKSNLESSACFSHSDPELRDSETPDITLSEKQLSKSDIVEMENRPKPQAGSIKQSSVYLNVNDRNQDGPCRRTSSGSYYDGTYMKFEFDISDLFMLGSPLGLILAYRRIDPIAARIEPLLHMETVQSNLEIFSGLRRSSVGFSLQRQGSVSSVASQISGLGESTVSTITNVTSRWWGNKRLDYALYCPEVLNTFPSTSFLPHLFHASFWESCDVVAFILRQVVRHDILLSEPIDYDTSMSGSVKDTKPLQKEKWQKRRTTIKVKNLQPNHRGNDVIVCEDSPQTLVARFMYGSYDVTSLTGEKVDVHVMDQSAGEWKYLGTSKTDKHGRLTYTIQDDMRLPQGMHLVKMVVRGDHTSAEFFLTVLPPKTEVVIFSIDGSFTASMSISGKDPKVRAGAVDVVRLYQDLGYLILYVTARPDMQHRKVVSWLAMHNFPHGMVAFMDGLSKEPLKQKLNHLKSLQHEAKVVFSAGYGSSKDIYVYKELVSSGTAKKFFRQGCMSKSTSAKDSKKQLKRLASNPPGEKGDHSKQVDIDICQTRITVSEHGNTVLQPSSEDFGASARLLRGSSPRPKLPRVLRKNAVESLLNKIIN</sequence>
<accession>A0ABQ9F5E7</accession>
<feature type="domain" description="DDHD" evidence="5">
    <location>
        <begin position="849"/>
        <end position="987"/>
    </location>
</feature>
<dbReference type="SMART" id="SM01127">
    <property type="entry name" value="DDHD"/>
    <property type="match status" value="1"/>
</dbReference>
<feature type="region of interest" description="Disordered" evidence="4">
    <location>
        <begin position="763"/>
        <end position="819"/>
    </location>
</feature>
<name>A0ABQ9F5E7_TEGGR</name>
<keyword evidence="3" id="KW-0106">Calcium</keyword>
<dbReference type="InterPro" id="IPR031315">
    <property type="entry name" value="LNS2/PITP"/>
</dbReference>
<comment type="caution">
    <text evidence="6">The sequence shown here is derived from an EMBL/GenBank/DDBJ whole genome shotgun (WGS) entry which is preliminary data.</text>
</comment>
<comment type="similarity">
    <text evidence="1">Belongs to the PtdIns transfer protein family. PI transfer class IIA subfamily.</text>
</comment>
<feature type="compositionally biased region" description="Polar residues" evidence="4">
    <location>
        <begin position="764"/>
        <end position="774"/>
    </location>
</feature>
<dbReference type="InterPro" id="IPR023393">
    <property type="entry name" value="START-like_dom_sf"/>
</dbReference>
<keyword evidence="2" id="KW-0597">Phosphoprotein</keyword>
<evidence type="ECO:0000256" key="4">
    <source>
        <dbReference type="SAM" id="MobiDB-lite"/>
    </source>
</evidence>
<dbReference type="InterPro" id="IPR001666">
    <property type="entry name" value="PI_transfer"/>
</dbReference>
<evidence type="ECO:0000313" key="6">
    <source>
        <dbReference type="EMBL" id="KAJ8312604.1"/>
    </source>
</evidence>
<dbReference type="PANTHER" id="PTHR10658">
    <property type="entry name" value="PHOSPHATIDYLINOSITOL TRANSFER PROTEIN"/>
    <property type="match status" value="1"/>
</dbReference>
<feature type="region of interest" description="Disordered" evidence="4">
    <location>
        <begin position="439"/>
        <end position="524"/>
    </location>
</feature>
<evidence type="ECO:0000256" key="1">
    <source>
        <dbReference type="ARBA" id="ARBA00010316"/>
    </source>
</evidence>
<dbReference type="PANTHER" id="PTHR10658:SF81">
    <property type="entry name" value="PROTEIN RETINAL DEGENERATION B"/>
    <property type="match status" value="1"/>
</dbReference>
<gene>
    <name evidence="6" type="ORF">KUTeg_009977</name>
</gene>
<feature type="compositionally biased region" description="Polar residues" evidence="4">
    <location>
        <begin position="482"/>
        <end position="496"/>
    </location>
</feature>
<evidence type="ECO:0000313" key="7">
    <source>
        <dbReference type="Proteomes" id="UP001217089"/>
    </source>
</evidence>
<dbReference type="InterPro" id="IPR004177">
    <property type="entry name" value="DDHD_dom"/>
</dbReference>
<feature type="region of interest" description="Disordered" evidence="4">
    <location>
        <begin position="1267"/>
        <end position="1292"/>
    </location>
</feature>
<feature type="compositionally biased region" description="Basic and acidic residues" evidence="4">
    <location>
        <begin position="466"/>
        <end position="476"/>
    </location>
</feature>
<dbReference type="SUPFAM" id="SSF56784">
    <property type="entry name" value="HAD-like"/>
    <property type="match status" value="1"/>
</dbReference>
<dbReference type="Gene3D" id="3.30.530.20">
    <property type="match status" value="2"/>
</dbReference>
<dbReference type="Proteomes" id="UP001217089">
    <property type="component" value="Unassembled WGS sequence"/>
</dbReference>
<dbReference type="InterPro" id="IPR055261">
    <property type="entry name" value="PI_transfer_N"/>
</dbReference>
<dbReference type="InterPro" id="IPR036412">
    <property type="entry name" value="HAD-like_sf"/>
</dbReference>
<reference evidence="6 7" key="1">
    <citation type="submission" date="2022-12" db="EMBL/GenBank/DDBJ databases">
        <title>Chromosome-level genome of Tegillarca granosa.</title>
        <authorList>
            <person name="Kim J."/>
        </authorList>
    </citation>
    <scope>NUCLEOTIDE SEQUENCE [LARGE SCALE GENOMIC DNA]</scope>
    <source>
        <strain evidence="6">Teg-2019</strain>
        <tissue evidence="6">Adductor muscle</tissue>
    </source>
</reference>
<evidence type="ECO:0000256" key="3">
    <source>
        <dbReference type="ARBA" id="ARBA00022837"/>
    </source>
</evidence>
<dbReference type="Pfam" id="PF02121">
    <property type="entry name" value="IP_trans"/>
    <property type="match status" value="2"/>
</dbReference>
<feature type="compositionally biased region" description="Basic and acidic residues" evidence="4">
    <location>
        <begin position="795"/>
        <end position="808"/>
    </location>
</feature>
<evidence type="ECO:0000256" key="2">
    <source>
        <dbReference type="ARBA" id="ARBA00022553"/>
    </source>
</evidence>
<protein>
    <recommendedName>
        <fullName evidence="5">DDHD domain-containing protein</fullName>
    </recommendedName>
</protein>
<feature type="compositionally biased region" description="Low complexity" evidence="4">
    <location>
        <begin position="506"/>
        <end position="518"/>
    </location>
</feature>
<dbReference type="Pfam" id="PF24694">
    <property type="entry name" value="LNS2_PITM1-3"/>
    <property type="match status" value="1"/>
</dbReference>
<dbReference type="SUPFAM" id="SSF55961">
    <property type="entry name" value="Bet v1-like"/>
    <property type="match status" value="2"/>
</dbReference>
<keyword evidence="7" id="KW-1185">Reference proteome</keyword>
<dbReference type="PROSITE" id="PS51043">
    <property type="entry name" value="DDHD"/>
    <property type="match status" value="1"/>
</dbReference>
<organism evidence="6 7">
    <name type="scientific">Tegillarca granosa</name>
    <name type="common">Malaysian cockle</name>
    <name type="synonym">Anadara granosa</name>
    <dbReference type="NCBI Taxonomy" id="220873"/>
    <lineage>
        <taxon>Eukaryota</taxon>
        <taxon>Metazoa</taxon>
        <taxon>Spiralia</taxon>
        <taxon>Lophotrochozoa</taxon>
        <taxon>Mollusca</taxon>
        <taxon>Bivalvia</taxon>
        <taxon>Autobranchia</taxon>
        <taxon>Pteriomorphia</taxon>
        <taxon>Arcoida</taxon>
        <taxon>Arcoidea</taxon>
        <taxon>Arcidae</taxon>
        <taxon>Tegillarca</taxon>
    </lineage>
</organism>